<evidence type="ECO:0000256" key="4">
    <source>
        <dbReference type="ARBA" id="ARBA00022801"/>
    </source>
</evidence>
<dbReference type="SUPFAM" id="SSF48537">
    <property type="entry name" value="Phospholipase C/P1 nuclease"/>
    <property type="match status" value="1"/>
</dbReference>
<dbReference type="GO" id="GO:0016788">
    <property type="term" value="F:hydrolase activity, acting on ester bonds"/>
    <property type="evidence" value="ECO:0007669"/>
    <property type="project" value="InterPro"/>
</dbReference>
<dbReference type="GO" id="GO:0004519">
    <property type="term" value="F:endonuclease activity"/>
    <property type="evidence" value="ECO:0007669"/>
    <property type="project" value="UniProtKB-KW"/>
</dbReference>
<keyword evidence="5" id="KW-1015">Disulfide bond</keyword>
<evidence type="ECO:0000313" key="7">
    <source>
        <dbReference type="EMBL" id="QIE59023.1"/>
    </source>
</evidence>
<dbReference type="Proteomes" id="UP000505306">
    <property type="component" value="Chromosome"/>
</dbReference>
<reference evidence="7 8" key="1">
    <citation type="submission" date="2020-02" db="EMBL/GenBank/DDBJ databases">
        <title>Complete genome sequence of Flavobacteriaceae bacterium.</title>
        <authorList>
            <person name="Kim S.-J."/>
            <person name="Kim Y.-S."/>
            <person name="Kim K.-H."/>
        </authorList>
    </citation>
    <scope>NUCLEOTIDE SEQUENCE [LARGE SCALE GENOMIC DNA]</scope>
    <source>
        <strain evidence="7 8">RR4-40</strain>
    </source>
</reference>
<dbReference type="PANTHER" id="PTHR33146:SF26">
    <property type="entry name" value="ENDONUCLEASE 4"/>
    <property type="match status" value="1"/>
</dbReference>
<gene>
    <name evidence="7" type="ORF">G5B37_05430</name>
</gene>
<dbReference type="AlphaFoldDB" id="A0A6G6GKT5"/>
<dbReference type="InterPro" id="IPR008947">
    <property type="entry name" value="PLipase_C/P1_nuclease_dom_sf"/>
</dbReference>
<sequence length="259" mass="29551">MKALIQITFLLFIGIQVTATEVDWGVTGHRVTGEIAEKHLSKKAKRAIDKLLNGQSLAFVSTYADEIRSDDRYQEFAPWHYVNFEFGGTYEASTKNDKGDIYMAINRCVAILKDDTSSQSDKVFYLKMLVHFIGDIHQPLHVGIADDKGGNDFQVRWFNEGTNLHAVWDTDMIEHYNMSYTELTASAKRLSPLQVEAIQNSSVKDWMYESRALCETIYKNTEAGEKLSYRYMYNNFTTVRDQLQKGGIRLAGVLNDIFG</sequence>
<evidence type="ECO:0000256" key="1">
    <source>
        <dbReference type="ARBA" id="ARBA00022722"/>
    </source>
</evidence>
<protein>
    <submittedName>
        <fullName evidence="7">S1/P1 nuclease</fullName>
    </submittedName>
</protein>
<evidence type="ECO:0000313" key="8">
    <source>
        <dbReference type="Proteomes" id="UP000505306"/>
    </source>
</evidence>
<dbReference type="GO" id="GO:0046872">
    <property type="term" value="F:metal ion binding"/>
    <property type="evidence" value="ECO:0007669"/>
    <property type="project" value="UniProtKB-KW"/>
</dbReference>
<dbReference type="PANTHER" id="PTHR33146">
    <property type="entry name" value="ENDONUCLEASE 4"/>
    <property type="match status" value="1"/>
</dbReference>
<keyword evidence="4" id="KW-0378">Hydrolase</keyword>
<evidence type="ECO:0000256" key="6">
    <source>
        <dbReference type="ARBA" id="ARBA00023180"/>
    </source>
</evidence>
<dbReference type="CDD" id="cd11010">
    <property type="entry name" value="S1-P1_nuclease"/>
    <property type="match status" value="1"/>
</dbReference>
<evidence type="ECO:0000256" key="2">
    <source>
        <dbReference type="ARBA" id="ARBA00022723"/>
    </source>
</evidence>
<dbReference type="GO" id="GO:0006308">
    <property type="term" value="P:DNA catabolic process"/>
    <property type="evidence" value="ECO:0007669"/>
    <property type="project" value="InterPro"/>
</dbReference>
<keyword evidence="6" id="KW-0325">Glycoprotein</keyword>
<keyword evidence="8" id="KW-1185">Reference proteome</keyword>
<accession>A0A6G6GKT5</accession>
<dbReference type="GO" id="GO:0003676">
    <property type="term" value="F:nucleic acid binding"/>
    <property type="evidence" value="ECO:0007669"/>
    <property type="project" value="InterPro"/>
</dbReference>
<evidence type="ECO:0000256" key="5">
    <source>
        <dbReference type="ARBA" id="ARBA00023157"/>
    </source>
</evidence>
<dbReference type="EMBL" id="CP049057">
    <property type="protein sequence ID" value="QIE59023.1"/>
    <property type="molecule type" value="Genomic_DNA"/>
</dbReference>
<evidence type="ECO:0000256" key="3">
    <source>
        <dbReference type="ARBA" id="ARBA00022759"/>
    </source>
</evidence>
<dbReference type="InterPro" id="IPR003154">
    <property type="entry name" value="S1/P1nuclease"/>
</dbReference>
<name>A0A6G6GKT5_9FLAO</name>
<keyword evidence="2" id="KW-0479">Metal-binding</keyword>
<dbReference type="KEGG" id="mgel:G5B37_05430"/>
<organism evidence="7 8">
    <name type="scientific">Rasiella rasia</name>
    <dbReference type="NCBI Taxonomy" id="2744027"/>
    <lineage>
        <taxon>Bacteria</taxon>
        <taxon>Pseudomonadati</taxon>
        <taxon>Bacteroidota</taxon>
        <taxon>Flavobacteriia</taxon>
        <taxon>Flavobacteriales</taxon>
        <taxon>Flavobacteriaceae</taxon>
        <taxon>Rasiella</taxon>
    </lineage>
</organism>
<dbReference type="RefSeq" id="WP_164679053.1">
    <property type="nucleotide sequence ID" value="NZ_CP049057.1"/>
</dbReference>
<dbReference type="Gene3D" id="1.10.575.10">
    <property type="entry name" value="P1 Nuclease"/>
    <property type="match status" value="1"/>
</dbReference>
<keyword evidence="3" id="KW-0255">Endonuclease</keyword>
<dbReference type="Pfam" id="PF02265">
    <property type="entry name" value="S1-P1_nuclease"/>
    <property type="match status" value="1"/>
</dbReference>
<proteinExistence type="predicted"/>
<keyword evidence="1" id="KW-0540">Nuclease</keyword>